<dbReference type="Proteomes" id="UP000031561">
    <property type="component" value="Unassembled WGS sequence"/>
</dbReference>
<dbReference type="InterPro" id="IPR003593">
    <property type="entry name" value="AAA+_ATPase"/>
</dbReference>
<dbReference type="SMART" id="SM00382">
    <property type="entry name" value="AAA"/>
    <property type="match status" value="1"/>
</dbReference>
<keyword evidence="7" id="KW-1185">Reference proteome</keyword>
<dbReference type="SMART" id="SM00567">
    <property type="entry name" value="EZ_HEAT"/>
    <property type="match status" value="16"/>
</dbReference>
<dbReference type="PANTHER" id="PTHR12697">
    <property type="entry name" value="PBS LYASE HEAT-LIKE PROTEIN"/>
    <property type="match status" value="1"/>
</dbReference>
<dbReference type="InterPro" id="IPR016024">
    <property type="entry name" value="ARM-type_fold"/>
</dbReference>
<comment type="function">
    <text evidence="3">Catalyzes the hydroxylation of the N(6)-(4-aminobutyl)-L-lysine intermediate produced by deoxyhypusine synthase/DHPS on a critical lysine of the eukaryotic translation initiation factor 5A/eIF-5A. This is the second step of the post-translational modification of that lysine into an unusual amino acid residue named hypusine. Hypusination is unique to mature eIF-5A factor and is essential for its function.</text>
</comment>
<gene>
    <name evidence="6" type="ORF">QQ91_0013210</name>
</gene>
<comment type="caution">
    <text evidence="6">The sequence shown here is derived from an EMBL/GenBank/DDBJ whole genome shotgun (WGS) entry which is preliminary data.</text>
</comment>
<evidence type="ECO:0000256" key="1">
    <source>
        <dbReference type="ARBA" id="ARBA00022549"/>
    </source>
</evidence>
<reference evidence="6 7" key="1">
    <citation type="journal article" date="2015" name="Genome Announc.">
        <title>Draft Genome Sequence of Filamentous Marine Cyanobacterium Lyngbya confervoides Strain BDU141951.</title>
        <authorList>
            <person name="Chandrababunaidu M.M."/>
            <person name="Sen D."/>
            <person name="Tripathy S."/>
        </authorList>
    </citation>
    <scope>NUCLEOTIDE SEQUENCE [LARGE SCALE GENOMIC DNA]</scope>
    <source>
        <strain evidence="6 7">BDU141951</strain>
    </source>
</reference>
<keyword evidence="6" id="KW-0614">Plasmid</keyword>
<dbReference type="InterPro" id="IPR027417">
    <property type="entry name" value="P-loop_NTPase"/>
</dbReference>
<dbReference type="Pfam" id="PF13646">
    <property type="entry name" value="HEAT_2"/>
    <property type="match status" value="3"/>
</dbReference>
<keyword evidence="2" id="KW-0605">Phycobilisome</keyword>
<evidence type="ECO:0000256" key="2">
    <source>
        <dbReference type="ARBA" id="ARBA00022738"/>
    </source>
</evidence>
<dbReference type="RefSeq" id="WP_166282764.1">
    <property type="nucleotide sequence ID" value="NZ_JTHE03000078.1"/>
</dbReference>
<geneLocation type="plasmid" evidence="6">
    <name>unnamed18</name>
</geneLocation>
<evidence type="ECO:0000256" key="4">
    <source>
        <dbReference type="SAM" id="MobiDB-lite"/>
    </source>
</evidence>
<evidence type="ECO:0000259" key="5">
    <source>
        <dbReference type="SMART" id="SM00382"/>
    </source>
</evidence>
<accession>A0ABD4T543</accession>
<proteinExistence type="predicted"/>
<organism evidence="6 7">
    <name type="scientific">Lyngbya confervoides BDU141951</name>
    <dbReference type="NCBI Taxonomy" id="1574623"/>
    <lineage>
        <taxon>Bacteria</taxon>
        <taxon>Bacillati</taxon>
        <taxon>Cyanobacteriota</taxon>
        <taxon>Cyanophyceae</taxon>
        <taxon>Oscillatoriophycideae</taxon>
        <taxon>Oscillatoriales</taxon>
        <taxon>Microcoleaceae</taxon>
        <taxon>Lyngbya</taxon>
    </lineage>
</organism>
<dbReference type="PANTHER" id="PTHR12697:SF5">
    <property type="entry name" value="DEOXYHYPUSINE HYDROXYLASE"/>
    <property type="match status" value="1"/>
</dbReference>
<dbReference type="AlphaFoldDB" id="A0ABD4T543"/>
<dbReference type="InterPro" id="IPR011989">
    <property type="entry name" value="ARM-like"/>
</dbReference>
<evidence type="ECO:0000256" key="3">
    <source>
        <dbReference type="ARBA" id="ARBA00045876"/>
    </source>
</evidence>
<keyword evidence="1" id="KW-0042">Antenna complex</keyword>
<dbReference type="InterPro" id="IPR007111">
    <property type="entry name" value="NACHT_NTPase"/>
</dbReference>
<dbReference type="InterPro" id="IPR004155">
    <property type="entry name" value="PBS_lyase_HEAT"/>
</dbReference>
<feature type="domain" description="AAA+ ATPase" evidence="5">
    <location>
        <begin position="222"/>
        <end position="360"/>
    </location>
</feature>
<dbReference type="EMBL" id="JTHE03000078">
    <property type="protein sequence ID" value="MCM1983776.1"/>
    <property type="molecule type" value="Genomic_DNA"/>
</dbReference>
<dbReference type="GO" id="GO:0030089">
    <property type="term" value="C:phycobilisome"/>
    <property type="evidence" value="ECO:0007669"/>
    <property type="project" value="UniProtKB-KW"/>
</dbReference>
<dbReference type="Pfam" id="PF03130">
    <property type="entry name" value="HEAT_PBS"/>
    <property type="match status" value="4"/>
</dbReference>
<name>A0ABD4T543_9CYAN</name>
<protein>
    <submittedName>
        <fullName evidence="6">HEAT repeat domain-containing protein</fullName>
    </submittedName>
</protein>
<feature type="region of interest" description="Disordered" evidence="4">
    <location>
        <begin position="187"/>
        <end position="211"/>
    </location>
</feature>
<dbReference type="Pfam" id="PF05729">
    <property type="entry name" value="NACHT"/>
    <property type="match status" value="1"/>
</dbReference>
<dbReference type="SUPFAM" id="SSF52540">
    <property type="entry name" value="P-loop containing nucleoside triphosphate hydrolases"/>
    <property type="match status" value="1"/>
</dbReference>
<evidence type="ECO:0000313" key="7">
    <source>
        <dbReference type="Proteomes" id="UP000031561"/>
    </source>
</evidence>
<sequence>MMADPIAQLCELIAGKLRDEPAASQVALVAHVEGAIAEYPELAAALKADQRMLQVNRDGSSGFQTLVEGGVANIGTHYHLAEPEKFEAVFAAVLQKFQPPDPKTVDFRPYLETLIAEEKYQRKWGFYTPTDAVGNLQEPGKEASELDIGLFAQLMQPNPEEQDPNPEEQEEQRASELDIGLFAQLMQPNPEEQDPNPEEQEEQRAPETTERLPVLEGVYKYAAEHVLLMGRPGSGKTTALLQLLGQEARKALVDSSGKIPVLVELRYLAPERPSVLERIRAFLGSHRLSLEEATLRSALLEGRFLLLIDGVNELPSQSARLDVERFRQDYPQTPMIFTTRDLSLGGDLGIKKKLEMRPLTERQMRQFVQAYLPGQEEPMLRQLQGRLRELGQTPLLLWMICEMFKGLKQVPSSLGLLFRWFVREYDNLKQGVLVSEGLRHWQSDLLQHLAFTMIQGKQAAETSQSLSPPPALITIARSEAESVLSEFLQGKVNSPTHRAREWLEDLQEHHLLQLKGQDQLEFHHQLIQEYYAAEYLLRLLPGLSDEDLSRDYLNYLKWTEPLALMLALINEEAPAMRVVKLALEIDWRLGARLAGEVEQKFQSKTVGLVNGLFDQKDLPTWLQVELWRVTASEAAIPGLLKALEDSDEAVRKNAVSALGETGSESVIPGLLKALEDSYPGVRFDAVSALGRIGSNAAIPGLLKTLEHSANYVRQVTVYALGEIGSDAAIPGLLKALEDSDEDVRKKVPDALGKIGSDAVIPGLLKSLEDSYYSVRSYAVSALGKIGSDAVIPGLLKALEDSDGAVSYYAASALGKIGSDAAIPGLLKALEDSDEIVRSNAVSALGRIGSDAVIPELLKALENENHWVRSNAVKELGKIGSDAVIPELLKSLGDSYHGVRLSAVSALGETDSDAVIPGLLKSLEDSYYSVRSYAVSALGKIGSDAVIPGLLKALEDSDGAVSYYAASALGKIGSDAAIPGLLKALEDSDEIVRRKVPDALGRIGSDAAIPGLLKALEDSDPRVRNNVPNALGKIGSDAAIPGLLKALENENHWVRRKVPNALGKIGSEATIPGLLKALEDLDEIVRGTAADALGKIGSEATIPRLIKAFKDDRNRGYLDIDLSGNGLTVPSEAREAVDRRVADALGKIGSEAVISELLKILRDPRSIFVHRIVANTLGTIKGDRTARTLPSLFRIIPKLDVSLVAPFVNKELLNLFIALQAEAGKEAFKAIIAIQNNCQFYNYKIASLSPASAIKRRIFTKVRKTFGK</sequence>
<evidence type="ECO:0000313" key="6">
    <source>
        <dbReference type="EMBL" id="MCM1983776.1"/>
    </source>
</evidence>
<dbReference type="PROSITE" id="PS50077">
    <property type="entry name" value="HEAT_REPEAT"/>
    <property type="match status" value="1"/>
</dbReference>
<dbReference type="SUPFAM" id="SSF48371">
    <property type="entry name" value="ARM repeat"/>
    <property type="match status" value="2"/>
</dbReference>
<dbReference type="Gene3D" id="1.25.10.10">
    <property type="entry name" value="Leucine-rich Repeat Variant"/>
    <property type="match status" value="6"/>
</dbReference>
<dbReference type="Gene3D" id="3.40.50.300">
    <property type="entry name" value="P-loop containing nucleotide triphosphate hydrolases"/>
    <property type="match status" value="1"/>
</dbReference>
<dbReference type="InterPro" id="IPR021133">
    <property type="entry name" value="HEAT_type_2"/>
</dbReference>
<feature type="compositionally biased region" description="Acidic residues" evidence="4">
    <location>
        <begin position="191"/>
        <end position="201"/>
    </location>
</feature>